<evidence type="ECO:0000313" key="2">
    <source>
        <dbReference type="Proteomes" id="UP001232493"/>
    </source>
</evidence>
<dbReference type="RefSeq" id="WP_280997498.1">
    <property type="nucleotide sequence ID" value="NZ_CP069362.1"/>
</dbReference>
<reference evidence="1 2" key="1">
    <citation type="submission" date="2021-02" db="EMBL/GenBank/DDBJ databases">
        <title>Characterization of Marinitoga sp. nov. str. BP5-C20A.</title>
        <authorList>
            <person name="Erauso G."/>
            <person name="Postec A."/>
        </authorList>
    </citation>
    <scope>NUCLEOTIDE SEQUENCE [LARGE SCALE GENOMIC DNA]</scope>
    <source>
        <strain evidence="1 2">BP5-C20A</strain>
    </source>
</reference>
<accession>A0ABY8PN92</accession>
<dbReference type="Proteomes" id="UP001232493">
    <property type="component" value="Chromosome"/>
</dbReference>
<keyword evidence="2" id="KW-1185">Reference proteome</keyword>
<name>A0ABY8PN92_9BACT</name>
<dbReference type="EMBL" id="CP069362">
    <property type="protein sequence ID" value="WGS64116.1"/>
    <property type="molecule type" value="Genomic_DNA"/>
</dbReference>
<gene>
    <name evidence="1" type="ORF">JRV97_06950</name>
</gene>
<protein>
    <submittedName>
        <fullName evidence="1">Uncharacterized protein</fullName>
    </submittedName>
</protein>
<proteinExistence type="predicted"/>
<organism evidence="1 2">
    <name type="scientific">Marinitoga aeolica</name>
    <dbReference type="NCBI Taxonomy" id="2809031"/>
    <lineage>
        <taxon>Bacteria</taxon>
        <taxon>Thermotogati</taxon>
        <taxon>Thermotogota</taxon>
        <taxon>Thermotogae</taxon>
        <taxon>Petrotogales</taxon>
        <taxon>Petrotogaceae</taxon>
        <taxon>Marinitoga</taxon>
    </lineage>
</organism>
<sequence length="69" mass="7074">MSFKIISLNEPGILSDSSDLTPCDSDPGAGDGGMSCLFTCAPGSWDRIAETGICAEDIIPPILIPGSCN</sequence>
<evidence type="ECO:0000313" key="1">
    <source>
        <dbReference type="EMBL" id="WGS64116.1"/>
    </source>
</evidence>